<dbReference type="InterPro" id="IPR011701">
    <property type="entry name" value="MFS"/>
</dbReference>
<dbReference type="EMBL" id="LFJN01000035">
    <property type="protein sequence ID" value="KPI35977.1"/>
    <property type="molecule type" value="Genomic_DNA"/>
</dbReference>
<dbReference type="STRING" id="1664694.A0A0N1GYQ7"/>
<comment type="subcellular location">
    <subcellularLocation>
        <location evidence="1">Membrane</location>
        <topology evidence="1">Multi-pass membrane protein</topology>
    </subcellularLocation>
</comment>
<dbReference type="Proteomes" id="UP000038010">
    <property type="component" value="Unassembled WGS sequence"/>
</dbReference>
<feature type="transmembrane region" description="Helical" evidence="5">
    <location>
        <begin position="290"/>
        <end position="314"/>
    </location>
</feature>
<dbReference type="GO" id="GO:0022857">
    <property type="term" value="F:transmembrane transporter activity"/>
    <property type="evidence" value="ECO:0007669"/>
    <property type="project" value="InterPro"/>
</dbReference>
<evidence type="ECO:0000256" key="3">
    <source>
        <dbReference type="ARBA" id="ARBA00022989"/>
    </source>
</evidence>
<dbReference type="PANTHER" id="PTHR23502">
    <property type="entry name" value="MAJOR FACILITATOR SUPERFAMILY"/>
    <property type="match status" value="1"/>
</dbReference>
<dbReference type="SUPFAM" id="SSF103473">
    <property type="entry name" value="MFS general substrate transporter"/>
    <property type="match status" value="1"/>
</dbReference>
<dbReference type="OrthoDB" id="4120822at2759"/>
<evidence type="ECO:0000256" key="5">
    <source>
        <dbReference type="SAM" id="Phobius"/>
    </source>
</evidence>
<evidence type="ECO:0000256" key="4">
    <source>
        <dbReference type="ARBA" id="ARBA00023136"/>
    </source>
</evidence>
<feature type="transmembrane region" description="Helical" evidence="5">
    <location>
        <begin position="92"/>
        <end position="114"/>
    </location>
</feature>
<comment type="caution">
    <text evidence="7">The sequence shown here is derived from an EMBL/GenBank/DDBJ whole genome shotgun (WGS) entry which is preliminary data.</text>
</comment>
<feature type="transmembrane region" description="Helical" evidence="5">
    <location>
        <begin position="155"/>
        <end position="177"/>
    </location>
</feature>
<dbReference type="PANTHER" id="PTHR23502:SF34">
    <property type="entry name" value="PROTEIN HOL1"/>
    <property type="match status" value="1"/>
</dbReference>
<feature type="domain" description="Major facilitator superfamily (MFS) profile" evidence="6">
    <location>
        <begin position="59"/>
        <end position="510"/>
    </location>
</feature>
<feature type="transmembrane region" description="Helical" evidence="5">
    <location>
        <begin position="326"/>
        <end position="354"/>
    </location>
</feature>
<keyword evidence="4 5" id="KW-0472">Membrane</keyword>
<gene>
    <name evidence="7" type="ORF">AB675_10407</name>
</gene>
<dbReference type="AlphaFoldDB" id="A0A0N1GYQ7"/>
<evidence type="ECO:0000313" key="8">
    <source>
        <dbReference type="Proteomes" id="UP000038010"/>
    </source>
</evidence>
<sequence>MGVEEQETLSTARTNTNDNATYLYKENTNGEVIERYLVPCPSADPADPLVWHQWRKHVAMVSTCFFVFMSQFANGSITPIIVPILIDFQISVAQATRLITLNILATGVGNLFWIPLAQKFGRRPTFIACSMLFFGSAVWCAVATSYSSLLGARTISGLAAAACEVLGVAIASDMYFLHERGTMVGLYAFMQGAGPALGSVFGGLVAHATPQWRWVFWMTAIPSGICMLTVFFLIPETNFRRPIADNKAGMTPTEFEQLRRSINLGPQAALSLTRWYDRETSLWKFFIRPILLLPLPVVLFASVNYGLTLGWVVIQATANSTAFSEIYNFSTIGVGNINIAALIGGIIGCLYGGPGSDYIVRWLSVRHRGQFEAEYRLWSLIGPFICGPIGLLLWGCGLGYQLDPYVAITGTGVSYGVVCAVATICITYMVDTYKPLSADVITILQVFRGVFAFAVSFAVTPWTVNSGFVKMSGYMTLIEGVTFATAVPLYWYGARISQWTVKKYGLYNQD</sequence>
<dbReference type="RefSeq" id="XP_017995940.1">
    <property type="nucleotide sequence ID" value="XM_018139176.1"/>
</dbReference>
<evidence type="ECO:0000259" key="6">
    <source>
        <dbReference type="PROSITE" id="PS50850"/>
    </source>
</evidence>
<dbReference type="Gene3D" id="1.20.1250.20">
    <property type="entry name" value="MFS general substrate transporter like domains"/>
    <property type="match status" value="1"/>
</dbReference>
<feature type="transmembrane region" description="Helical" evidence="5">
    <location>
        <begin position="406"/>
        <end position="428"/>
    </location>
</feature>
<evidence type="ECO:0000256" key="1">
    <source>
        <dbReference type="ARBA" id="ARBA00004141"/>
    </source>
</evidence>
<dbReference type="Pfam" id="PF07690">
    <property type="entry name" value="MFS_1"/>
    <property type="match status" value="1"/>
</dbReference>
<feature type="transmembrane region" description="Helical" evidence="5">
    <location>
        <begin position="126"/>
        <end position="149"/>
    </location>
</feature>
<feature type="transmembrane region" description="Helical" evidence="5">
    <location>
        <begin position="471"/>
        <end position="493"/>
    </location>
</feature>
<dbReference type="PROSITE" id="PS50850">
    <property type="entry name" value="MFS"/>
    <property type="match status" value="1"/>
</dbReference>
<dbReference type="VEuPathDB" id="FungiDB:AB675_10407"/>
<dbReference type="InterPro" id="IPR036259">
    <property type="entry name" value="MFS_trans_sf"/>
</dbReference>
<keyword evidence="8" id="KW-1185">Reference proteome</keyword>
<feature type="transmembrane region" description="Helical" evidence="5">
    <location>
        <begin position="440"/>
        <end position="459"/>
    </location>
</feature>
<protein>
    <submittedName>
        <fullName evidence="7">Putative MFS-type transporter</fullName>
    </submittedName>
</protein>
<feature type="transmembrane region" description="Helical" evidence="5">
    <location>
        <begin position="375"/>
        <end position="400"/>
    </location>
</feature>
<proteinExistence type="predicted"/>
<dbReference type="InterPro" id="IPR020846">
    <property type="entry name" value="MFS_dom"/>
</dbReference>
<feature type="transmembrane region" description="Helical" evidence="5">
    <location>
        <begin position="58"/>
        <end position="86"/>
    </location>
</feature>
<feature type="transmembrane region" description="Helical" evidence="5">
    <location>
        <begin position="184"/>
        <end position="208"/>
    </location>
</feature>
<evidence type="ECO:0000313" key="7">
    <source>
        <dbReference type="EMBL" id="KPI35977.1"/>
    </source>
</evidence>
<name>A0A0N1GYQ7_9EURO</name>
<evidence type="ECO:0000256" key="2">
    <source>
        <dbReference type="ARBA" id="ARBA00022692"/>
    </source>
</evidence>
<organism evidence="7 8">
    <name type="scientific">Cyphellophora attinorum</name>
    <dbReference type="NCBI Taxonomy" id="1664694"/>
    <lineage>
        <taxon>Eukaryota</taxon>
        <taxon>Fungi</taxon>
        <taxon>Dikarya</taxon>
        <taxon>Ascomycota</taxon>
        <taxon>Pezizomycotina</taxon>
        <taxon>Eurotiomycetes</taxon>
        <taxon>Chaetothyriomycetidae</taxon>
        <taxon>Chaetothyriales</taxon>
        <taxon>Cyphellophoraceae</taxon>
        <taxon>Cyphellophora</taxon>
    </lineage>
</organism>
<dbReference type="GO" id="GO:0005886">
    <property type="term" value="C:plasma membrane"/>
    <property type="evidence" value="ECO:0007669"/>
    <property type="project" value="TreeGrafter"/>
</dbReference>
<keyword evidence="3 5" id="KW-1133">Transmembrane helix</keyword>
<reference evidence="7 8" key="1">
    <citation type="submission" date="2015-06" db="EMBL/GenBank/DDBJ databases">
        <title>Draft genome of the ant-associated black yeast Phialophora attae CBS 131958.</title>
        <authorList>
            <person name="Moreno L.F."/>
            <person name="Stielow B.J."/>
            <person name="de Hoog S."/>
            <person name="Vicente V.A."/>
            <person name="Weiss V.A."/>
            <person name="de Vries M."/>
            <person name="Cruz L.M."/>
            <person name="Souza E.M."/>
        </authorList>
    </citation>
    <scope>NUCLEOTIDE SEQUENCE [LARGE SCALE GENOMIC DNA]</scope>
    <source>
        <strain evidence="7 8">CBS 131958</strain>
    </source>
</reference>
<dbReference type="GeneID" id="28731056"/>
<keyword evidence="2 5" id="KW-0812">Transmembrane</keyword>
<accession>A0A0N1GYQ7</accession>
<feature type="transmembrane region" description="Helical" evidence="5">
    <location>
        <begin position="214"/>
        <end position="234"/>
    </location>
</feature>